<sequence>MTMSSQLAKRQKLEASSEREDCRAMNADSEEDIRVAKAAAHLREARQALFESQFIPAMDGIPTFSSHSVTQGSDTTTTKKRRRSDDKDGEDEEDTDQDEEDTDQDEEDIVQPESTAPPRPSSLLPASPTFADTTPGTSSTLVEELPSTLDEELSLALGELPSSTPDERLSSTSDEPEPKAVARRPRSGRGRDDVALRITLLHFNERRAEAAEARARKVLVIEEEHRDMQLLPSLFEFEQFESEEDDEDDDTGEDEDDEDLLSSFFKDDAQADSQEQQASFPGLRQIVYTTADWNALGAEMPEEVAGLPTGAYGEWEGEDEVFHPEPEEITTAEPSFPEGHAAEHSMSFSSQGANSDLFTCSETNTFPPFESASEVYQMMSSTDATPDFLLKPEGDEGDAWGQRSGFGSVLFGDGSFDTYPEMAVAY</sequence>
<accession>A0A5C3QBC4</accession>
<protein>
    <submittedName>
        <fullName evidence="2">Uncharacterized protein</fullName>
    </submittedName>
</protein>
<name>A0A5C3QBC4_9AGAR</name>
<dbReference type="Proteomes" id="UP000305067">
    <property type="component" value="Unassembled WGS sequence"/>
</dbReference>
<keyword evidence="3" id="KW-1185">Reference proteome</keyword>
<feature type="region of interest" description="Disordered" evidence="1">
    <location>
        <begin position="1"/>
        <end position="31"/>
    </location>
</feature>
<organism evidence="2 3">
    <name type="scientific">Pterulicium gracile</name>
    <dbReference type="NCBI Taxonomy" id="1884261"/>
    <lineage>
        <taxon>Eukaryota</taxon>
        <taxon>Fungi</taxon>
        <taxon>Dikarya</taxon>
        <taxon>Basidiomycota</taxon>
        <taxon>Agaricomycotina</taxon>
        <taxon>Agaricomycetes</taxon>
        <taxon>Agaricomycetidae</taxon>
        <taxon>Agaricales</taxon>
        <taxon>Pleurotineae</taxon>
        <taxon>Pterulaceae</taxon>
        <taxon>Pterulicium</taxon>
    </lineage>
</organism>
<gene>
    <name evidence="2" type="ORF">BDV98DRAFT_176931</name>
</gene>
<feature type="compositionally biased region" description="Acidic residues" evidence="1">
    <location>
        <begin position="87"/>
        <end position="110"/>
    </location>
</feature>
<feature type="compositionally biased region" description="Basic and acidic residues" evidence="1">
    <location>
        <begin position="11"/>
        <end position="23"/>
    </location>
</feature>
<evidence type="ECO:0000256" key="1">
    <source>
        <dbReference type="SAM" id="MobiDB-lite"/>
    </source>
</evidence>
<reference evidence="2 3" key="1">
    <citation type="journal article" date="2019" name="Nat. Ecol. Evol.">
        <title>Megaphylogeny resolves global patterns of mushroom evolution.</title>
        <authorList>
            <person name="Varga T."/>
            <person name="Krizsan K."/>
            <person name="Foldi C."/>
            <person name="Dima B."/>
            <person name="Sanchez-Garcia M."/>
            <person name="Sanchez-Ramirez S."/>
            <person name="Szollosi G.J."/>
            <person name="Szarkandi J.G."/>
            <person name="Papp V."/>
            <person name="Albert L."/>
            <person name="Andreopoulos W."/>
            <person name="Angelini C."/>
            <person name="Antonin V."/>
            <person name="Barry K.W."/>
            <person name="Bougher N.L."/>
            <person name="Buchanan P."/>
            <person name="Buyck B."/>
            <person name="Bense V."/>
            <person name="Catcheside P."/>
            <person name="Chovatia M."/>
            <person name="Cooper J."/>
            <person name="Damon W."/>
            <person name="Desjardin D."/>
            <person name="Finy P."/>
            <person name="Geml J."/>
            <person name="Haridas S."/>
            <person name="Hughes K."/>
            <person name="Justo A."/>
            <person name="Karasinski D."/>
            <person name="Kautmanova I."/>
            <person name="Kiss B."/>
            <person name="Kocsube S."/>
            <person name="Kotiranta H."/>
            <person name="LaButti K.M."/>
            <person name="Lechner B.E."/>
            <person name="Liimatainen K."/>
            <person name="Lipzen A."/>
            <person name="Lukacs Z."/>
            <person name="Mihaltcheva S."/>
            <person name="Morgado L.N."/>
            <person name="Niskanen T."/>
            <person name="Noordeloos M.E."/>
            <person name="Ohm R.A."/>
            <person name="Ortiz-Santana B."/>
            <person name="Ovrebo C."/>
            <person name="Racz N."/>
            <person name="Riley R."/>
            <person name="Savchenko A."/>
            <person name="Shiryaev A."/>
            <person name="Soop K."/>
            <person name="Spirin V."/>
            <person name="Szebenyi C."/>
            <person name="Tomsovsky M."/>
            <person name="Tulloss R.E."/>
            <person name="Uehling J."/>
            <person name="Grigoriev I.V."/>
            <person name="Vagvolgyi C."/>
            <person name="Papp T."/>
            <person name="Martin F.M."/>
            <person name="Miettinen O."/>
            <person name="Hibbett D.S."/>
            <person name="Nagy L.G."/>
        </authorList>
    </citation>
    <scope>NUCLEOTIDE SEQUENCE [LARGE SCALE GENOMIC DNA]</scope>
    <source>
        <strain evidence="2 3">CBS 309.79</strain>
    </source>
</reference>
<feature type="compositionally biased region" description="Acidic residues" evidence="1">
    <location>
        <begin position="238"/>
        <end position="260"/>
    </location>
</feature>
<evidence type="ECO:0000313" key="3">
    <source>
        <dbReference type="Proteomes" id="UP000305067"/>
    </source>
</evidence>
<dbReference type="AlphaFoldDB" id="A0A5C3QBC4"/>
<evidence type="ECO:0000313" key="2">
    <source>
        <dbReference type="EMBL" id="TFK99312.1"/>
    </source>
</evidence>
<feature type="region of interest" description="Disordered" evidence="1">
    <location>
        <begin position="231"/>
        <end position="260"/>
    </location>
</feature>
<proteinExistence type="predicted"/>
<feature type="region of interest" description="Disordered" evidence="1">
    <location>
        <begin position="59"/>
        <end position="189"/>
    </location>
</feature>
<dbReference type="EMBL" id="ML178834">
    <property type="protein sequence ID" value="TFK99312.1"/>
    <property type="molecule type" value="Genomic_DNA"/>
</dbReference>
<feature type="compositionally biased region" description="Polar residues" evidence="1">
    <location>
        <begin position="130"/>
        <end position="141"/>
    </location>
</feature>